<protein>
    <submittedName>
        <fullName evidence="2">5758_t:CDS:1</fullName>
    </submittedName>
</protein>
<evidence type="ECO:0000256" key="1">
    <source>
        <dbReference type="SAM" id="MobiDB-lite"/>
    </source>
</evidence>
<sequence length="41" mass="4589">MIVDNGSDQSVNDNGERAVYMNKNMTTGIEQSIGDDRERDI</sequence>
<dbReference type="AlphaFoldDB" id="A0A9N9H818"/>
<accession>A0A9N9H818</accession>
<feature type="non-terminal residue" evidence="2">
    <location>
        <position position="1"/>
    </location>
</feature>
<evidence type="ECO:0000313" key="3">
    <source>
        <dbReference type="Proteomes" id="UP000789508"/>
    </source>
</evidence>
<organism evidence="2 3">
    <name type="scientific">Ambispora leptoticha</name>
    <dbReference type="NCBI Taxonomy" id="144679"/>
    <lineage>
        <taxon>Eukaryota</taxon>
        <taxon>Fungi</taxon>
        <taxon>Fungi incertae sedis</taxon>
        <taxon>Mucoromycota</taxon>
        <taxon>Glomeromycotina</taxon>
        <taxon>Glomeromycetes</taxon>
        <taxon>Archaeosporales</taxon>
        <taxon>Ambisporaceae</taxon>
        <taxon>Ambispora</taxon>
    </lineage>
</organism>
<keyword evidence="3" id="KW-1185">Reference proteome</keyword>
<reference evidence="2" key="1">
    <citation type="submission" date="2021-06" db="EMBL/GenBank/DDBJ databases">
        <authorList>
            <person name="Kallberg Y."/>
            <person name="Tangrot J."/>
            <person name="Rosling A."/>
        </authorList>
    </citation>
    <scope>NUCLEOTIDE SEQUENCE</scope>
    <source>
        <strain evidence="2">FL130A</strain>
    </source>
</reference>
<proteinExistence type="predicted"/>
<feature type="region of interest" description="Disordered" evidence="1">
    <location>
        <begin position="1"/>
        <end position="41"/>
    </location>
</feature>
<feature type="compositionally biased region" description="Polar residues" evidence="1">
    <location>
        <begin position="1"/>
        <end position="13"/>
    </location>
</feature>
<comment type="caution">
    <text evidence="2">The sequence shown here is derived from an EMBL/GenBank/DDBJ whole genome shotgun (WGS) entry which is preliminary data.</text>
</comment>
<gene>
    <name evidence="2" type="ORF">ALEPTO_LOCUS10158</name>
</gene>
<feature type="non-terminal residue" evidence="2">
    <location>
        <position position="41"/>
    </location>
</feature>
<dbReference type="EMBL" id="CAJVPS010010126">
    <property type="protein sequence ID" value="CAG8655633.1"/>
    <property type="molecule type" value="Genomic_DNA"/>
</dbReference>
<name>A0A9N9H818_9GLOM</name>
<evidence type="ECO:0000313" key="2">
    <source>
        <dbReference type="EMBL" id="CAG8655633.1"/>
    </source>
</evidence>
<dbReference type="Proteomes" id="UP000789508">
    <property type="component" value="Unassembled WGS sequence"/>
</dbReference>